<dbReference type="Gene3D" id="3.40.50.1000">
    <property type="entry name" value="HAD superfamily/HAD-like"/>
    <property type="match status" value="1"/>
</dbReference>
<accession>A0A4D6EFK4</accession>
<evidence type="ECO:0000313" key="2">
    <source>
        <dbReference type="Proteomes" id="UP001237152"/>
    </source>
</evidence>
<evidence type="ECO:0000313" key="1">
    <source>
        <dbReference type="EMBL" id="QBZ80671.1"/>
    </source>
</evidence>
<protein>
    <submittedName>
        <fullName evidence="1">Haloacid dehydrogenase incomplete domain containing protein</fullName>
    </submittedName>
</protein>
<name>A0A4D6EFK4_9VIRU</name>
<reference evidence="1" key="1">
    <citation type="journal article" date="2019" name="Front. Microbiol.">
        <title>Pandoravirus Celtis Illustrates the Microevolution Processes at Work in the Giant Pandoraviridae Genomes.</title>
        <authorList>
            <person name="Legendre M."/>
            <person name="Alempic J.M."/>
            <person name="Philippe N."/>
            <person name="Lartigue A."/>
            <person name="Jeudy S."/>
            <person name="Poirot O."/>
            <person name="Ta N.T."/>
            <person name="Nin S."/>
            <person name="Coute Y."/>
            <person name="Abergel C."/>
            <person name="Claverie J.M."/>
        </authorList>
    </citation>
    <scope>NUCLEOTIDE SEQUENCE</scope>
</reference>
<organism evidence="1 2">
    <name type="scientific">Pandoravirus celtis</name>
    <dbReference type="NCBI Taxonomy" id="2568002"/>
    <lineage>
        <taxon>Viruses</taxon>
        <taxon>Pandoravirus</taxon>
    </lineage>
</organism>
<sequence>MASSTMADRPPLPLPPTDAGPVSFVQTAAAAIDGAVALALSTLVTASRTFGNRNDNNDAERYMTGGAYDLALDRAVADGYRAIHARLSTLHANATASGGPAPLVVFDVDDTLLSTRSGHRLQPTVTTGSYATARCAFLPPSNPSCASTSNFGMMGCARPSSLAAGQPRAMPRWPTSTKWASAVGTTPCFARPAPRTLICRPAIISSINARG</sequence>
<dbReference type="EMBL" id="MK174290">
    <property type="protein sequence ID" value="QBZ80671.1"/>
    <property type="molecule type" value="Genomic_DNA"/>
</dbReference>
<dbReference type="Proteomes" id="UP001237152">
    <property type="component" value="Segment"/>
</dbReference>
<dbReference type="InterPro" id="IPR023214">
    <property type="entry name" value="HAD_sf"/>
</dbReference>
<gene>
    <name evidence="1" type="ORF">pclt_cds_73</name>
</gene>
<proteinExistence type="predicted"/>